<dbReference type="Proteomes" id="UP001500767">
    <property type="component" value="Unassembled WGS sequence"/>
</dbReference>
<accession>A0ABP6XHS2</accession>
<evidence type="ECO:0000313" key="4">
    <source>
        <dbReference type="EMBL" id="GAA3566350.1"/>
    </source>
</evidence>
<protein>
    <recommendedName>
        <fullName evidence="3">LysM domain-containing protein</fullName>
    </recommendedName>
</protein>
<feature type="compositionally biased region" description="Basic and acidic residues" evidence="1">
    <location>
        <begin position="317"/>
        <end position="331"/>
    </location>
</feature>
<dbReference type="Pfam" id="PF01476">
    <property type="entry name" value="LysM"/>
    <property type="match status" value="2"/>
</dbReference>
<dbReference type="InterPro" id="IPR018392">
    <property type="entry name" value="LysM"/>
</dbReference>
<feature type="compositionally biased region" description="Pro residues" evidence="1">
    <location>
        <begin position="340"/>
        <end position="363"/>
    </location>
</feature>
<dbReference type="RefSeq" id="WP_204910573.1">
    <property type="nucleotide sequence ID" value="NZ_BAAAYR010000002.1"/>
</dbReference>
<feature type="transmembrane region" description="Helical" evidence="2">
    <location>
        <begin position="12"/>
        <end position="32"/>
    </location>
</feature>
<feature type="domain" description="LysM" evidence="3">
    <location>
        <begin position="197"/>
        <end position="247"/>
    </location>
</feature>
<dbReference type="SMART" id="SM00257">
    <property type="entry name" value="LysM"/>
    <property type="match status" value="2"/>
</dbReference>
<dbReference type="EMBL" id="BAAAYR010000002">
    <property type="protein sequence ID" value="GAA3566350.1"/>
    <property type="molecule type" value="Genomic_DNA"/>
</dbReference>
<keyword evidence="5" id="KW-1185">Reference proteome</keyword>
<feature type="transmembrane region" description="Helical" evidence="2">
    <location>
        <begin position="58"/>
        <end position="80"/>
    </location>
</feature>
<feature type="domain" description="LysM" evidence="3">
    <location>
        <begin position="263"/>
        <end position="312"/>
    </location>
</feature>
<name>A0ABP6XHS2_9ACTN</name>
<feature type="region of interest" description="Disordered" evidence="1">
    <location>
        <begin position="139"/>
        <end position="199"/>
    </location>
</feature>
<evidence type="ECO:0000256" key="2">
    <source>
        <dbReference type="SAM" id="Phobius"/>
    </source>
</evidence>
<feature type="region of interest" description="Disordered" evidence="1">
    <location>
        <begin position="298"/>
        <end position="414"/>
    </location>
</feature>
<dbReference type="InterPro" id="IPR052196">
    <property type="entry name" value="Bact_Kbp"/>
</dbReference>
<comment type="caution">
    <text evidence="4">The sequence shown here is derived from an EMBL/GenBank/DDBJ whole genome shotgun (WGS) entry which is preliminary data.</text>
</comment>
<keyword evidence="2" id="KW-1133">Transmembrane helix</keyword>
<feature type="compositionally biased region" description="Acidic residues" evidence="1">
    <location>
        <begin position="402"/>
        <end position="413"/>
    </location>
</feature>
<dbReference type="PANTHER" id="PTHR34700:SF4">
    <property type="entry name" value="PHAGE-LIKE ELEMENT PBSX PROTEIN XKDP"/>
    <property type="match status" value="1"/>
</dbReference>
<feature type="transmembrane region" description="Helical" evidence="2">
    <location>
        <begin position="92"/>
        <end position="115"/>
    </location>
</feature>
<reference evidence="5" key="1">
    <citation type="journal article" date="2019" name="Int. J. Syst. Evol. Microbiol.">
        <title>The Global Catalogue of Microorganisms (GCM) 10K type strain sequencing project: providing services to taxonomists for standard genome sequencing and annotation.</title>
        <authorList>
            <consortium name="The Broad Institute Genomics Platform"/>
            <consortium name="The Broad Institute Genome Sequencing Center for Infectious Disease"/>
            <person name="Wu L."/>
            <person name="Ma J."/>
        </authorList>
    </citation>
    <scope>NUCLEOTIDE SEQUENCE [LARGE SCALE GENOMIC DNA]</scope>
    <source>
        <strain evidence="5">JCM 16540</strain>
    </source>
</reference>
<evidence type="ECO:0000259" key="3">
    <source>
        <dbReference type="PROSITE" id="PS51782"/>
    </source>
</evidence>
<keyword evidence="2" id="KW-0812">Transmembrane</keyword>
<evidence type="ECO:0000256" key="1">
    <source>
        <dbReference type="SAM" id="MobiDB-lite"/>
    </source>
</evidence>
<proteinExistence type="predicted"/>
<dbReference type="PANTHER" id="PTHR34700">
    <property type="entry name" value="POTASSIUM BINDING PROTEIN KBP"/>
    <property type="match status" value="1"/>
</dbReference>
<sequence>MTERIERWSRGLASLALLVGLVVGVPAALLVLGGDPLPHTWDPAGLWSVLLQPDDGTVLARLLTLVGWAAWVVFTVSLLVELVNQLRRRSSAVVLPGLGGVQQWAAGLMLAVVALGGAAQLTSVPAASTAVARLVPGADAPRAQPAPEQEGAAPSPSSVRAEAADAEALARDAADRPGAGTDRAPAPLPAPSGTRERVHVVETGDDLWSLAERYYGRGQEWRRIATANPDLLTGGPDRLRVGWRLVVPEVRTAQDARESDEVRSVRVRSGDTLSSIAERALGDADRWDELYRANRDQLSDPDALPVGLSLRLPGRASEPKSAEGEDVRRAAGPETAEVAPPAPTPVPSPSSEPEPPAPEPPAPASTSAPTTAPGPTTAPVPTTAATAEQPAGRAAAQPDAEVPSDEADGAGADDQERSLVPGLATVGGLLAAALVGGLASRRRWQLQRRPLGRRIAHPPATTRPVEVALARRARPIGLRTLDRASRAVAAACAEAGVPVPPLRSASVSEEWLVLAMGGPTPPAPRCFVDTGGTWTLSSQDVDGLRSVPGIGAAARPWPLLVTLGQDDEGAERVVDLESLGLLAVTGEHDRGTAVLAAMALELACSPWTDELRLTLVGDERLSPALAQHNVSTTDDVEALLARLEQTDRARRSYGRARDARDLRLDPDLGEAWTPEVVLVDVPVTRAQSDRLTDLLAGGPGTGLTVVVRGVVEHAPAIFALDGGGRATLLPEGVRMVPQTLPAAGLDPVVELVAATGSAETDPAPWWSAAGPPEPPPDNVTYLGRRRKTDEADEQERRAAVEARISEAAAGTARHPLLQLIGPVELLGAAGTPPTRAAKQCLEYCAWLLENPGATAQVMAAGLLVAEGTRRSNMSRLRTWLGSDADGQPYLPDAYSGRIRLDPVITSDWHQLGLLLGDGVDRAPTSVLELGLRLVRGAPLADAAPVQWHWAEELRTDIVSCVRDMGVELARRCLDDRDLDLARWAAARALVAAPGDELLLATRIRTEHLAGNAAETERLCLQLARQARTLGVDLEPETVDLIQEVMEGRVRARLA</sequence>
<feature type="compositionally biased region" description="Low complexity" evidence="1">
    <location>
        <begin position="364"/>
        <end position="392"/>
    </location>
</feature>
<gene>
    <name evidence="4" type="ORF">GCM10022197_22770</name>
</gene>
<keyword evidence="2" id="KW-0472">Membrane</keyword>
<dbReference type="PROSITE" id="PS51782">
    <property type="entry name" value="LYSM"/>
    <property type="match status" value="2"/>
</dbReference>
<dbReference type="CDD" id="cd00118">
    <property type="entry name" value="LysM"/>
    <property type="match status" value="2"/>
</dbReference>
<dbReference type="InterPro" id="IPR036779">
    <property type="entry name" value="LysM_dom_sf"/>
</dbReference>
<organism evidence="4 5">
    <name type="scientific">Microlunatus spumicola</name>
    <dbReference type="NCBI Taxonomy" id="81499"/>
    <lineage>
        <taxon>Bacteria</taxon>
        <taxon>Bacillati</taxon>
        <taxon>Actinomycetota</taxon>
        <taxon>Actinomycetes</taxon>
        <taxon>Propionibacteriales</taxon>
        <taxon>Propionibacteriaceae</taxon>
        <taxon>Microlunatus</taxon>
    </lineage>
</organism>
<feature type="compositionally biased region" description="Low complexity" evidence="1">
    <location>
        <begin position="140"/>
        <end position="161"/>
    </location>
</feature>
<dbReference type="SUPFAM" id="SSF54106">
    <property type="entry name" value="LysM domain"/>
    <property type="match status" value="1"/>
</dbReference>
<dbReference type="Gene3D" id="3.10.350.10">
    <property type="entry name" value="LysM domain"/>
    <property type="match status" value="2"/>
</dbReference>
<evidence type="ECO:0000313" key="5">
    <source>
        <dbReference type="Proteomes" id="UP001500767"/>
    </source>
</evidence>